<dbReference type="GO" id="GO:0006357">
    <property type="term" value="P:regulation of transcription by RNA polymerase II"/>
    <property type="evidence" value="ECO:0007669"/>
    <property type="project" value="InterPro"/>
</dbReference>
<dbReference type="PANTHER" id="PTHR18834">
    <property type="entry name" value="STEROID RECEPTOR RNA ACTIVATOR 1"/>
    <property type="match status" value="1"/>
</dbReference>
<dbReference type="PANTHER" id="PTHR18834:SF2">
    <property type="entry name" value="STEROID RECEPTOR RNA ACTIVATOR 1"/>
    <property type="match status" value="1"/>
</dbReference>
<reference evidence="3" key="1">
    <citation type="submission" date="2019-12" db="UniProtKB">
        <authorList>
            <consortium name="WormBaseParasite"/>
        </authorList>
    </citation>
    <scope>IDENTIFICATION</scope>
</reference>
<dbReference type="Pfam" id="PF07304">
    <property type="entry name" value="SRA1"/>
    <property type="match status" value="1"/>
</dbReference>
<keyword evidence="2" id="KW-1185">Reference proteome</keyword>
<name>A0A5S6QJ38_TRIMR</name>
<evidence type="ECO:0000259" key="1">
    <source>
        <dbReference type="Pfam" id="PF07304"/>
    </source>
</evidence>
<evidence type="ECO:0000313" key="3">
    <source>
        <dbReference type="WBParaSite" id="TMUE_2000007164.1"/>
    </source>
</evidence>
<dbReference type="InterPro" id="IPR009917">
    <property type="entry name" value="SRA1/Sec31"/>
</dbReference>
<dbReference type="Gene3D" id="1.20.940.10">
    <property type="entry name" value="Functional domain of the splicing factor Prp18"/>
    <property type="match status" value="1"/>
</dbReference>
<feature type="domain" description="SRA1/Sec31" evidence="1">
    <location>
        <begin position="26"/>
        <end position="136"/>
    </location>
</feature>
<accession>A0A5S6QJ38</accession>
<proteinExistence type="predicted"/>
<dbReference type="GO" id="GO:0003713">
    <property type="term" value="F:transcription coactivator activity"/>
    <property type="evidence" value="ECO:0007669"/>
    <property type="project" value="InterPro"/>
</dbReference>
<organism evidence="2 3">
    <name type="scientific">Trichuris muris</name>
    <name type="common">Mouse whipworm</name>
    <dbReference type="NCBI Taxonomy" id="70415"/>
    <lineage>
        <taxon>Eukaryota</taxon>
        <taxon>Metazoa</taxon>
        <taxon>Ecdysozoa</taxon>
        <taxon>Nematoda</taxon>
        <taxon>Enoplea</taxon>
        <taxon>Dorylaimia</taxon>
        <taxon>Trichinellida</taxon>
        <taxon>Trichuridae</taxon>
        <taxon>Trichuris</taxon>
    </lineage>
</organism>
<sequence>MHTPTTFFSCEENDTSDCSNPGLNSEAESQCDNVIELSNGEIVSILEGCLTSCGKLSEAYRESIVKRIATLETALQTSSVSQDCRQKLNLLVNHLANQRYISAYELHSLLMLNYFSEVHSWMAGVKAIILECQKQRANCTA</sequence>
<evidence type="ECO:0000313" key="2">
    <source>
        <dbReference type="Proteomes" id="UP000046395"/>
    </source>
</evidence>
<protein>
    <submittedName>
        <fullName evidence="3">SRA1 domain-containing protein</fullName>
    </submittedName>
</protein>
<dbReference type="InterPro" id="IPR040243">
    <property type="entry name" value="Steroid_recept_RNA_1"/>
</dbReference>
<dbReference type="GO" id="GO:0005634">
    <property type="term" value="C:nucleus"/>
    <property type="evidence" value="ECO:0007669"/>
    <property type="project" value="TreeGrafter"/>
</dbReference>
<dbReference type="WBParaSite" id="TMUE_2000007164.1">
    <property type="protein sequence ID" value="TMUE_2000007164.1"/>
    <property type="gene ID" value="WBGene00286996"/>
</dbReference>
<dbReference type="Proteomes" id="UP000046395">
    <property type="component" value="Unassembled WGS sequence"/>
</dbReference>
<dbReference type="AlphaFoldDB" id="A0A5S6QJ38"/>